<feature type="region of interest" description="Disordered" evidence="7">
    <location>
        <begin position="229"/>
        <end position="306"/>
    </location>
</feature>
<dbReference type="RefSeq" id="WP_289164545.1">
    <property type="nucleotide sequence ID" value="NZ_JASZZN010000011.1"/>
</dbReference>
<keyword evidence="10" id="KW-1185">Reference proteome</keyword>
<accession>A0ABT7PKI8</accession>
<dbReference type="PANTHER" id="PTHR13416:SF2">
    <property type="entry name" value="TRANSMEMBRANE PROTEIN 43"/>
    <property type="match status" value="1"/>
</dbReference>
<dbReference type="Proteomes" id="UP001239462">
    <property type="component" value="Unassembled WGS sequence"/>
</dbReference>
<dbReference type="PANTHER" id="PTHR13416">
    <property type="match status" value="1"/>
</dbReference>
<feature type="transmembrane region" description="Helical" evidence="8">
    <location>
        <begin position="373"/>
        <end position="394"/>
    </location>
</feature>
<protein>
    <submittedName>
        <fullName evidence="9">TMEM43 family protein</fullName>
    </submittedName>
</protein>
<feature type="transmembrane region" description="Helical" evidence="8">
    <location>
        <begin position="406"/>
        <end position="435"/>
    </location>
</feature>
<keyword evidence="5 8" id="KW-1133">Transmembrane helix</keyword>
<evidence type="ECO:0000256" key="5">
    <source>
        <dbReference type="ARBA" id="ARBA00022989"/>
    </source>
</evidence>
<evidence type="ECO:0000256" key="7">
    <source>
        <dbReference type="SAM" id="MobiDB-lite"/>
    </source>
</evidence>
<evidence type="ECO:0000256" key="3">
    <source>
        <dbReference type="ARBA" id="ARBA00022692"/>
    </source>
</evidence>
<evidence type="ECO:0000256" key="2">
    <source>
        <dbReference type="ARBA" id="ARBA00004586"/>
    </source>
</evidence>
<dbReference type="Pfam" id="PF07787">
    <property type="entry name" value="TMEM43"/>
    <property type="match status" value="2"/>
</dbReference>
<dbReference type="EMBL" id="JASZZN010000011">
    <property type="protein sequence ID" value="MDM4017004.1"/>
    <property type="molecule type" value="Genomic_DNA"/>
</dbReference>
<feature type="compositionally biased region" description="Polar residues" evidence="7">
    <location>
        <begin position="282"/>
        <end position="297"/>
    </location>
</feature>
<feature type="compositionally biased region" description="Low complexity" evidence="7">
    <location>
        <begin position="233"/>
        <end position="244"/>
    </location>
</feature>
<gene>
    <name evidence="9" type="ORF">QTN89_16265</name>
</gene>
<feature type="transmembrane region" description="Helical" evidence="8">
    <location>
        <begin position="20"/>
        <end position="37"/>
    </location>
</feature>
<keyword evidence="3 8" id="KW-0812">Transmembrane</keyword>
<organism evidence="9 10">
    <name type="scientific">Roseiconus lacunae</name>
    <dbReference type="NCBI Taxonomy" id="2605694"/>
    <lineage>
        <taxon>Bacteria</taxon>
        <taxon>Pseudomonadati</taxon>
        <taxon>Planctomycetota</taxon>
        <taxon>Planctomycetia</taxon>
        <taxon>Pirellulales</taxon>
        <taxon>Pirellulaceae</taxon>
        <taxon>Roseiconus</taxon>
    </lineage>
</organism>
<evidence type="ECO:0000256" key="1">
    <source>
        <dbReference type="ARBA" id="ARBA00004127"/>
    </source>
</evidence>
<evidence type="ECO:0000313" key="9">
    <source>
        <dbReference type="EMBL" id="MDM4017004.1"/>
    </source>
</evidence>
<evidence type="ECO:0000313" key="10">
    <source>
        <dbReference type="Proteomes" id="UP001239462"/>
    </source>
</evidence>
<evidence type="ECO:0000256" key="6">
    <source>
        <dbReference type="ARBA" id="ARBA00023136"/>
    </source>
</evidence>
<evidence type="ECO:0000256" key="8">
    <source>
        <dbReference type="SAM" id="Phobius"/>
    </source>
</evidence>
<keyword evidence="4" id="KW-0256">Endoplasmic reticulum</keyword>
<evidence type="ECO:0000256" key="4">
    <source>
        <dbReference type="ARBA" id="ARBA00022824"/>
    </source>
</evidence>
<comment type="caution">
    <text evidence="9">The sequence shown here is derived from an EMBL/GenBank/DDBJ whole genome shotgun (WGS) entry which is preliminary data.</text>
</comment>
<name>A0ABT7PKI8_9BACT</name>
<keyword evidence="6 8" id="KW-0472">Membrane</keyword>
<reference evidence="9 10" key="1">
    <citation type="submission" date="2023-06" db="EMBL/GenBank/DDBJ databases">
        <title>Roseiconus lacunae JC819 isolated from Gulf of Mannar region, Tamil Nadu.</title>
        <authorList>
            <person name="Pk S."/>
            <person name="Ch S."/>
            <person name="Ch V.R."/>
        </authorList>
    </citation>
    <scope>NUCLEOTIDE SEQUENCE [LARGE SCALE GENOMIC DNA]</scope>
    <source>
        <strain evidence="9 10">JC819</strain>
    </source>
</reference>
<sequence>MGTHVTDESWFGRLGGAFKGILFGGLIALVSVPLLFWNEGRAVRTAKGLKEGASVVVEIKPDEVVSENEGKFVHVSGHVSTDTVLTDEDFGISFNGIRLKRHVQMYQWKENRESRSEKKLGGGKQTVTEYSYEKGWYDGLIDSSEFDEPDHQNPTQVLFSPKQAQADDVRLGEFHLPSSLVKMIGGEEPIELDDSNLPAEYRNQSVIVRSGDHDAGRLYIFPRQANSNATDLPATEETVETPTPKASTGANYLGLIPSQADAQESKDAPADYDEPSGVADKATSTTDDQTANDSQNAAMPASANGDLVANPEIGDVRIWFTATPTTMVSLLSQQAGDSFAPYQTQYGTEIHTLETGAFTASEMIAHEQAANRVLTWVLRGVGAFMMFLGFVLMLRPLAVIADVVPMLGSLVGFGTSVVAGLLTVAGSMTVIGIAWVFYRPVLGVTLLVIAAGAIYFLVSRGKKRSGRQGDGPETLTSSDLA</sequence>
<dbReference type="InterPro" id="IPR012430">
    <property type="entry name" value="TMEM43_fam"/>
</dbReference>
<proteinExistence type="predicted"/>
<feature type="transmembrane region" description="Helical" evidence="8">
    <location>
        <begin position="441"/>
        <end position="458"/>
    </location>
</feature>
<comment type="subcellular location">
    <subcellularLocation>
        <location evidence="1">Endomembrane system</location>
        <topology evidence="1">Multi-pass membrane protein</topology>
    </subcellularLocation>
    <subcellularLocation>
        <location evidence="2">Endoplasmic reticulum membrane</location>
    </subcellularLocation>
</comment>